<dbReference type="RefSeq" id="WP_197310560.1">
    <property type="nucleotide sequence ID" value="NZ_JADZLT010000043.1"/>
</dbReference>
<dbReference type="Pfam" id="PF05013">
    <property type="entry name" value="FGase"/>
    <property type="match status" value="1"/>
</dbReference>
<evidence type="ECO:0000313" key="2">
    <source>
        <dbReference type="Proteomes" id="UP000631694"/>
    </source>
</evidence>
<keyword evidence="2" id="KW-1185">Reference proteome</keyword>
<evidence type="ECO:0000313" key="1">
    <source>
        <dbReference type="EMBL" id="MBH0237469.1"/>
    </source>
</evidence>
<dbReference type="AlphaFoldDB" id="A0A931I130"/>
<protein>
    <submittedName>
        <fullName evidence="1">N-formylglutamate deformylase</fullName>
        <ecNumber evidence="1">3.5.1.68</ecNumber>
    </submittedName>
</protein>
<dbReference type="Gene3D" id="3.40.630.40">
    <property type="entry name" value="Zn-dependent exopeptidases"/>
    <property type="match status" value="1"/>
</dbReference>
<dbReference type="InterPro" id="IPR007709">
    <property type="entry name" value="N-FG_amidohydro"/>
</dbReference>
<dbReference type="EMBL" id="JADZLT010000043">
    <property type="protein sequence ID" value="MBH0237469.1"/>
    <property type="molecule type" value="Genomic_DNA"/>
</dbReference>
<dbReference type="Proteomes" id="UP000631694">
    <property type="component" value="Unassembled WGS sequence"/>
</dbReference>
<gene>
    <name evidence="1" type="primary">hutG</name>
    <name evidence="1" type="ORF">I5731_06510</name>
</gene>
<dbReference type="GO" id="GO:0050129">
    <property type="term" value="F:N-formylglutamate deformylase activity"/>
    <property type="evidence" value="ECO:0007669"/>
    <property type="project" value="UniProtKB-EC"/>
</dbReference>
<keyword evidence="1" id="KW-0378">Hydrolase</keyword>
<dbReference type="NCBIfam" id="TIGR02017">
    <property type="entry name" value="hutG_amidohyd"/>
    <property type="match status" value="1"/>
</dbReference>
<proteinExistence type="predicted"/>
<sequence length="276" mass="29419">MTGAAPGWLTVRRGTAPLVVSLPHTGTEIPPDIVTRLVSPALARQDTDWWIDRLYAFASDLGATVTHTAISRTVIDVNRDPSGVSLYPGQATTGLCPVTTFDGEPLYAAGAEPDAGEIAARRLAYFEPYHAALHEEVRRLKTMHPSVVVYDCHSIRSVVPRLFEGPLPEMNLGTNAGASCAPALRQSIADLCTASGRSFVADGRFKGGFITRSLGRPASGVHAVQMELACRAYLREPLGAVTETTWPVPYDPAFAAPLAATLRAILVACLAFAARP</sequence>
<comment type="caution">
    <text evidence="1">The sequence shown here is derived from an EMBL/GenBank/DDBJ whole genome shotgun (WGS) entry which is preliminary data.</text>
</comment>
<organism evidence="1 2">
    <name type="scientific">Methylobrevis albus</name>
    <dbReference type="NCBI Taxonomy" id="2793297"/>
    <lineage>
        <taxon>Bacteria</taxon>
        <taxon>Pseudomonadati</taxon>
        <taxon>Pseudomonadota</taxon>
        <taxon>Alphaproteobacteria</taxon>
        <taxon>Hyphomicrobiales</taxon>
        <taxon>Pleomorphomonadaceae</taxon>
        <taxon>Methylobrevis</taxon>
    </lineage>
</organism>
<dbReference type="EC" id="3.5.1.68" evidence="1"/>
<accession>A0A931I130</accession>
<dbReference type="SUPFAM" id="SSF53187">
    <property type="entry name" value="Zn-dependent exopeptidases"/>
    <property type="match status" value="1"/>
</dbReference>
<name>A0A931I130_9HYPH</name>
<dbReference type="InterPro" id="IPR010247">
    <property type="entry name" value="HutG_amidohyd"/>
</dbReference>
<reference evidence="1" key="1">
    <citation type="submission" date="2020-12" db="EMBL/GenBank/DDBJ databases">
        <title>Methylobrevis albus sp. nov., isolated from fresh water lack sediment.</title>
        <authorList>
            <person name="Zou Q."/>
        </authorList>
    </citation>
    <scope>NUCLEOTIDE SEQUENCE</scope>
    <source>
        <strain evidence="1">L22</strain>
    </source>
</reference>